<dbReference type="InterPro" id="IPR034160">
    <property type="entry name" value="TOPRIM_GyrB"/>
</dbReference>
<organism evidence="12 13">
    <name type="scientific">Candidatus Woykebacteria bacterium RIFCSPHIGHO2_01_FULL_39_12</name>
    <dbReference type="NCBI Taxonomy" id="1802599"/>
    <lineage>
        <taxon>Bacteria</taxon>
        <taxon>Candidatus Woykeibacteriota</taxon>
    </lineage>
</organism>
<dbReference type="Proteomes" id="UP000177900">
    <property type="component" value="Unassembled WGS sequence"/>
</dbReference>
<dbReference type="PRINTS" id="PR01159">
    <property type="entry name" value="DNAGYRASEB"/>
</dbReference>
<dbReference type="PROSITE" id="PS50880">
    <property type="entry name" value="TOPRIM"/>
    <property type="match status" value="1"/>
</dbReference>
<dbReference type="InterPro" id="IPR036890">
    <property type="entry name" value="HATPase_C_sf"/>
</dbReference>
<dbReference type="GO" id="GO:0003677">
    <property type="term" value="F:DNA binding"/>
    <property type="evidence" value="ECO:0007669"/>
    <property type="project" value="UniProtKB-KW"/>
</dbReference>
<sequence>MSKYQAKDIQVLEGLEPVRRRPGMYIGSTDINGLHHLITEIIDNSVDEALAGYANNVWIFIHNDGFITVIDNGRGIPIERHPTVKKSALEVAMTYLHAGGKFGDGSYKVSGGLHGVGASAVNALSEKMRVEVKRGGLYSQDYKIGKPTTDVVQPPKSDLAEKPREIWDKLNSGTATYFLPDKKIFSTISPDYKQLEKQIRERSYLVAGLFFHVYDERSQIEKHFYFDGGIKSLVEDLNRNKQGLHFPIFIKKDMQNVGVEVALQYNDSYTETVESFANVINTIEGGTHLTGFRMALTRAINDYAKKIGAVKSTEDNLTGEDVREGLTAVVAIKMNSEKLEFEGQTKAKLGNAEIQPLVLTVVKEGLETFFEENPSDARRIIEKTLIAAQARLAAKAAKEAVIRKGALEGLTLPGKLADCQEKDPSLSEIYIVEGDSAGGSAKQGRDRKFQAILPLGGKILNTERARLDKIIQFEEIKDLIIALGAGISDTFNLEKIRYHRIILMTDADVDGEHIRTLLLTFFFRYMIQVIEKGYLYIAQPPLYKINKGKEVFYAYTDLEKESLLKEGATVKPSDKVSGDVEASASKKRSYSIQRYKGLGEMNPEQLWETTMNPKNRILKKVAIEDAAVADEIFNMLMGEEVPPRKKFIQTHARYATLDV</sequence>
<name>A0A1G1WIS7_9BACT</name>
<evidence type="ECO:0000256" key="7">
    <source>
        <dbReference type="ARBA" id="ARBA00023029"/>
    </source>
</evidence>
<comment type="caution">
    <text evidence="12">The sequence shown here is derived from an EMBL/GenBank/DDBJ whole genome shotgun (WGS) entry which is preliminary data.</text>
</comment>
<dbReference type="PRINTS" id="PR00418">
    <property type="entry name" value="TPI2FAMILY"/>
</dbReference>
<evidence type="ECO:0000256" key="9">
    <source>
        <dbReference type="ARBA" id="ARBA00023235"/>
    </source>
</evidence>
<dbReference type="GO" id="GO:0046872">
    <property type="term" value="F:metal ion binding"/>
    <property type="evidence" value="ECO:0007669"/>
    <property type="project" value="UniProtKB-KW"/>
</dbReference>
<dbReference type="Gene3D" id="3.30.230.10">
    <property type="match status" value="1"/>
</dbReference>
<dbReference type="InterPro" id="IPR018522">
    <property type="entry name" value="TopoIIA_CS"/>
</dbReference>
<dbReference type="SUPFAM" id="SSF54211">
    <property type="entry name" value="Ribosomal protein S5 domain 2-like"/>
    <property type="match status" value="1"/>
</dbReference>
<keyword evidence="5 10" id="KW-0067">ATP-binding</keyword>
<comment type="miscellaneous">
    <text evidence="10">Few gyrases are as efficient as E.coli at forming negative supercoils. Not all organisms have 2 type II topoisomerases; in organisms with a single type II topoisomerase this enzyme also has to decatenate newly replicated chromosomes.</text>
</comment>
<dbReference type="InterPro" id="IPR001241">
    <property type="entry name" value="Topo_IIA"/>
</dbReference>
<dbReference type="InterPro" id="IPR013760">
    <property type="entry name" value="Topo_IIA-like_dom_sf"/>
</dbReference>
<dbReference type="GO" id="GO:0003918">
    <property type="term" value="F:DNA topoisomerase type II (double strand cut, ATP-hydrolyzing) activity"/>
    <property type="evidence" value="ECO:0007669"/>
    <property type="project" value="UniProtKB-UniRule"/>
</dbReference>
<dbReference type="GO" id="GO:0005524">
    <property type="term" value="F:ATP binding"/>
    <property type="evidence" value="ECO:0007669"/>
    <property type="project" value="UniProtKB-UniRule"/>
</dbReference>
<evidence type="ECO:0000259" key="11">
    <source>
        <dbReference type="PROSITE" id="PS50880"/>
    </source>
</evidence>
<dbReference type="Pfam" id="PF00986">
    <property type="entry name" value="DNA_gyraseB_C"/>
    <property type="match status" value="1"/>
</dbReference>
<dbReference type="InterPro" id="IPR011557">
    <property type="entry name" value="GyrB"/>
</dbReference>
<keyword evidence="6 10" id="KW-0460">Magnesium</keyword>
<dbReference type="FunFam" id="3.30.230.10:FF:000005">
    <property type="entry name" value="DNA gyrase subunit B"/>
    <property type="match status" value="1"/>
</dbReference>
<dbReference type="Pfam" id="PF00204">
    <property type="entry name" value="DNA_gyraseB"/>
    <property type="match status" value="1"/>
</dbReference>
<evidence type="ECO:0000256" key="3">
    <source>
        <dbReference type="ARBA" id="ARBA00022723"/>
    </source>
</evidence>
<keyword evidence="10" id="KW-0963">Cytoplasm</keyword>
<dbReference type="PANTHER" id="PTHR45866:SF1">
    <property type="entry name" value="DNA GYRASE SUBUNIT B, MITOCHONDRIAL"/>
    <property type="match status" value="1"/>
</dbReference>
<comment type="subunit">
    <text evidence="10">Heterotetramer, composed of two GyrA and two GyrB chains. In the heterotetramer, GyrA contains the active site tyrosine that forms a transient covalent intermediate with DNA, while GyrB binds cofactors and catalyzes ATP hydrolysis.</text>
</comment>
<keyword evidence="3 10" id="KW-0479">Metal-binding</keyword>
<evidence type="ECO:0000313" key="12">
    <source>
        <dbReference type="EMBL" id="OGY27629.1"/>
    </source>
</evidence>
<dbReference type="CDD" id="cd16928">
    <property type="entry name" value="HATPase_GyrB-like"/>
    <property type="match status" value="1"/>
</dbReference>
<dbReference type="NCBIfam" id="NF011501">
    <property type="entry name" value="PRK14939.1"/>
    <property type="match status" value="1"/>
</dbReference>
<keyword evidence="4 10" id="KW-0547">Nucleotide-binding</keyword>
<dbReference type="GO" id="GO:0005737">
    <property type="term" value="C:cytoplasm"/>
    <property type="evidence" value="ECO:0007669"/>
    <property type="project" value="UniProtKB-SubCell"/>
</dbReference>
<dbReference type="PROSITE" id="PS00177">
    <property type="entry name" value="TOPOISOMERASE_II"/>
    <property type="match status" value="1"/>
</dbReference>
<protein>
    <recommendedName>
        <fullName evidence="10">DNA gyrase subunit B</fullName>
        <ecNumber evidence="10">5.6.2.2</ecNumber>
    </recommendedName>
</protein>
<keyword evidence="8" id="KW-0238">DNA-binding</keyword>
<dbReference type="InterPro" id="IPR013759">
    <property type="entry name" value="Topo_IIA_B_C"/>
</dbReference>
<evidence type="ECO:0000256" key="1">
    <source>
        <dbReference type="ARBA" id="ARBA00000185"/>
    </source>
</evidence>
<feature type="binding site" evidence="10">
    <location>
        <position position="433"/>
    </location>
    <ligand>
        <name>Mg(2+)</name>
        <dbReference type="ChEBI" id="CHEBI:18420"/>
        <label>1</label>
        <note>catalytic</note>
    </ligand>
</feature>
<dbReference type="InterPro" id="IPR020568">
    <property type="entry name" value="Ribosomal_Su5_D2-typ_SF"/>
</dbReference>
<dbReference type="GO" id="GO:0006261">
    <property type="term" value="P:DNA-templated DNA replication"/>
    <property type="evidence" value="ECO:0007669"/>
    <property type="project" value="UniProtKB-UniRule"/>
</dbReference>
<feature type="binding site" evidence="10">
    <location>
        <position position="506"/>
    </location>
    <ligand>
        <name>Mg(2+)</name>
        <dbReference type="ChEBI" id="CHEBI:18420"/>
        <label>2</label>
    </ligand>
</feature>
<comment type="catalytic activity">
    <reaction evidence="1 10">
        <text>ATP-dependent breakage, passage and rejoining of double-stranded DNA.</text>
        <dbReference type="EC" id="5.6.2.2"/>
    </reaction>
</comment>
<dbReference type="InterPro" id="IPR014721">
    <property type="entry name" value="Ribsml_uS5_D2-typ_fold_subgr"/>
</dbReference>
<dbReference type="SUPFAM" id="SSF55874">
    <property type="entry name" value="ATPase domain of HSP90 chaperone/DNA topoisomerase II/histidine kinase"/>
    <property type="match status" value="1"/>
</dbReference>
<proteinExistence type="inferred from homology"/>
<evidence type="ECO:0000256" key="2">
    <source>
        <dbReference type="ARBA" id="ARBA00010708"/>
    </source>
</evidence>
<dbReference type="Gene3D" id="3.30.565.10">
    <property type="entry name" value="Histidine kinase-like ATPase, C-terminal domain"/>
    <property type="match status" value="1"/>
</dbReference>
<dbReference type="GO" id="GO:0006265">
    <property type="term" value="P:DNA topological change"/>
    <property type="evidence" value="ECO:0007669"/>
    <property type="project" value="UniProtKB-UniRule"/>
</dbReference>
<dbReference type="PANTHER" id="PTHR45866">
    <property type="entry name" value="DNA GYRASE/TOPOISOMERASE SUBUNIT B"/>
    <property type="match status" value="1"/>
</dbReference>
<dbReference type="EMBL" id="MHCV01000018">
    <property type="protein sequence ID" value="OGY27629.1"/>
    <property type="molecule type" value="Genomic_DNA"/>
</dbReference>
<feature type="domain" description="Toprim" evidence="11">
    <location>
        <begin position="427"/>
        <end position="541"/>
    </location>
</feature>
<dbReference type="NCBIfam" id="NF004189">
    <property type="entry name" value="PRK05644.1"/>
    <property type="match status" value="1"/>
</dbReference>
<dbReference type="FunFam" id="3.40.50.670:FF:000002">
    <property type="entry name" value="DNA gyrase subunit B"/>
    <property type="match status" value="1"/>
</dbReference>
<dbReference type="EC" id="5.6.2.2" evidence="10"/>
<feature type="binding site" evidence="10">
    <location>
        <position position="508"/>
    </location>
    <ligand>
        <name>Mg(2+)</name>
        <dbReference type="ChEBI" id="CHEBI:18420"/>
        <label>2</label>
    </ligand>
</feature>
<accession>A0A1G1WIS7</accession>
<dbReference type="AlphaFoldDB" id="A0A1G1WIS7"/>
<evidence type="ECO:0000313" key="13">
    <source>
        <dbReference type="Proteomes" id="UP000177900"/>
    </source>
</evidence>
<gene>
    <name evidence="10" type="primary">gyrB</name>
    <name evidence="12" type="ORF">A2864_01985</name>
</gene>
<keyword evidence="7 10" id="KW-0799">Topoisomerase</keyword>
<evidence type="ECO:0000256" key="8">
    <source>
        <dbReference type="ARBA" id="ARBA00023125"/>
    </source>
</evidence>
<dbReference type="SMART" id="SM00387">
    <property type="entry name" value="HATPase_c"/>
    <property type="match status" value="1"/>
</dbReference>
<feature type="site" description="Interaction with DNA" evidence="10">
    <location>
        <position position="461"/>
    </location>
</feature>
<dbReference type="InterPro" id="IPR000565">
    <property type="entry name" value="Topo_IIA_B"/>
</dbReference>
<evidence type="ECO:0000256" key="5">
    <source>
        <dbReference type="ARBA" id="ARBA00022840"/>
    </source>
</evidence>
<reference evidence="12 13" key="1">
    <citation type="journal article" date="2016" name="Nat. Commun.">
        <title>Thousands of microbial genomes shed light on interconnected biogeochemical processes in an aquifer system.</title>
        <authorList>
            <person name="Anantharaman K."/>
            <person name="Brown C.T."/>
            <person name="Hug L.A."/>
            <person name="Sharon I."/>
            <person name="Castelle C.J."/>
            <person name="Probst A.J."/>
            <person name="Thomas B.C."/>
            <person name="Singh A."/>
            <person name="Wilkins M.J."/>
            <person name="Karaoz U."/>
            <person name="Brodie E.L."/>
            <person name="Williams K.H."/>
            <person name="Hubbard S.S."/>
            <person name="Banfield J.F."/>
        </authorList>
    </citation>
    <scope>NUCLEOTIDE SEQUENCE [LARGE SCALE GENOMIC DNA]</scope>
</reference>
<comment type="function">
    <text evidence="10">A type II topoisomerase that negatively supercoils closed circular double-stranded (ds) DNA in an ATP-dependent manner to modulate DNA topology and maintain chromosomes in an underwound state. Negative supercoiling favors strand separation, and DNA replication, transcription, recombination and repair, all of which involve strand separation. Also able to catalyze the interconversion of other topological isomers of dsDNA rings, including catenanes and knotted rings. Type II topoisomerases break and join 2 DNA strands simultaneously in an ATP-dependent manner.</text>
</comment>
<comment type="subcellular location">
    <subcellularLocation>
        <location evidence="10">Cytoplasm</location>
    </subcellularLocation>
</comment>
<dbReference type="Pfam" id="PF02518">
    <property type="entry name" value="HATPase_c"/>
    <property type="match status" value="1"/>
</dbReference>
<dbReference type="SMART" id="SM00433">
    <property type="entry name" value="TOP2c"/>
    <property type="match status" value="1"/>
</dbReference>
<evidence type="ECO:0000256" key="6">
    <source>
        <dbReference type="ARBA" id="ARBA00022842"/>
    </source>
</evidence>
<evidence type="ECO:0000256" key="10">
    <source>
        <dbReference type="HAMAP-Rule" id="MF_01898"/>
    </source>
</evidence>
<keyword evidence="9 10" id="KW-0413">Isomerase</keyword>
<dbReference type="CDD" id="cd03366">
    <property type="entry name" value="TOPRIM_TopoIIA_GyrB"/>
    <property type="match status" value="1"/>
</dbReference>
<feature type="binding site" evidence="10">
    <location>
        <position position="506"/>
    </location>
    <ligand>
        <name>Mg(2+)</name>
        <dbReference type="ChEBI" id="CHEBI:18420"/>
        <label>1</label>
        <note>catalytic</note>
    </ligand>
</feature>
<comment type="similarity">
    <text evidence="2 10">Belongs to the type II topoisomerase GyrB family.</text>
</comment>
<dbReference type="GO" id="GO:0005694">
    <property type="term" value="C:chromosome"/>
    <property type="evidence" value="ECO:0007669"/>
    <property type="project" value="InterPro"/>
</dbReference>
<dbReference type="Gene3D" id="3.40.50.670">
    <property type="match status" value="1"/>
</dbReference>
<dbReference type="HAMAP" id="MF_01898">
    <property type="entry name" value="GyrB"/>
    <property type="match status" value="1"/>
</dbReference>
<dbReference type="InterPro" id="IPR013506">
    <property type="entry name" value="Topo_IIA_bsu_dom2"/>
</dbReference>
<dbReference type="SUPFAM" id="SSF56719">
    <property type="entry name" value="Type II DNA topoisomerase"/>
    <property type="match status" value="1"/>
</dbReference>
<dbReference type="NCBIfam" id="TIGR01059">
    <property type="entry name" value="gyrB"/>
    <property type="match status" value="1"/>
</dbReference>
<dbReference type="Pfam" id="PF01751">
    <property type="entry name" value="Toprim"/>
    <property type="match status" value="1"/>
</dbReference>
<dbReference type="InterPro" id="IPR006171">
    <property type="entry name" value="TOPRIM_dom"/>
</dbReference>
<comment type="cofactor">
    <cofactor evidence="10">
        <name>Mg(2+)</name>
        <dbReference type="ChEBI" id="CHEBI:18420"/>
    </cofactor>
    <cofactor evidence="10">
        <name>Mn(2+)</name>
        <dbReference type="ChEBI" id="CHEBI:29035"/>
    </cofactor>
    <cofactor evidence="10">
        <name>Ca(2+)</name>
        <dbReference type="ChEBI" id="CHEBI:29108"/>
    </cofactor>
    <text evidence="10">Binds two Mg(2+) per subunit. The magnesium ions form salt bridges with both the protein and the DNA. Can also accept other divalent metal cations, such as Mn(2+) or Ca(2+).</text>
</comment>
<dbReference type="InterPro" id="IPR002288">
    <property type="entry name" value="DNA_gyrase_B_C"/>
</dbReference>
<evidence type="ECO:0000256" key="4">
    <source>
        <dbReference type="ARBA" id="ARBA00022741"/>
    </source>
</evidence>
<dbReference type="InterPro" id="IPR003594">
    <property type="entry name" value="HATPase_dom"/>
</dbReference>
<feature type="site" description="Interaction with DNA" evidence="10">
    <location>
        <position position="458"/>
    </location>
</feature>
<dbReference type="CDD" id="cd00822">
    <property type="entry name" value="TopoII_Trans_DNA_gyrase"/>
    <property type="match status" value="1"/>
</dbReference>